<organism evidence="1 2">
    <name type="scientific">Paramecium tetraurelia</name>
    <dbReference type="NCBI Taxonomy" id="5888"/>
    <lineage>
        <taxon>Eukaryota</taxon>
        <taxon>Sar</taxon>
        <taxon>Alveolata</taxon>
        <taxon>Ciliophora</taxon>
        <taxon>Intramacronucleata</taxon>
        <taxon>Oligohymenophorea</taxon>
        <taxon>Peniculida</taxon>
        <taxon>Parameciidae</taxon>
        <taxon>Paramecium</taxon>
    </lineage>
</organism>
<dbReference type="OrthoDB" id="299866at2759"/>
<dbReference type="AlphaFoldDB" id="A0DUL9"/>
<dbReference type="Proteomes" id="UP000000600">
    <property type="component" value="Unassembled WGS sequence"/>
</dbReference>
<protein>
    <submittedName>
        <fullName evidence="1">Uncharacterized protein</fullName>
    </submittedName>
</protein>
<evidence type="ECO:0000313" key="1">
    <source>
        <dbReference type="EMBL" id="CAK86736.1"/>
    </source>
</evidence>
<dbReference type="KEGG" id="ptm:GSPATT00020408001"/>
<sequence length="207" mass="24809">MNFELRMQIKQGTFDLYFHSQLIFFCFIQDQLQRQKMKLKNYDDDIRFKVRQRYATISDWMSKTIDSEKVPEVKPRSQYSAAIKIQTPAMISLQAKSVDTVQDRKPRFSQSQQPTTMQSSKIYRKFIDPKHITRSIDYSELGDSQVKIRKKNPYQNQRLNRQFQAIYNKMKLILDSYNNRERVLLQYIAKLQREIVTLKSGHNHQTI</sequence>
<dbReference type="GeneID" id="5039918"/>
<dbReference type="EMBL" id="CT868585">
    <property type="protein sequence ID" value="CAK86736.1"/>
    <property type="molecule type" value="Genomic_DNA"/>
</dbReference>
<gene>
    <name evidence="1" type="ORF">GSPATT00020408001</name>
</gene>
<evidence type="ECO:0000313" key="2">
    <source>
        <dbReference type="Proteomes" id="UP000000600"/>
    </source>
</evidence>
<dbReference type="InParanoid" id="A0DUL9"/>
<dbReference type="OMA" id="GHNHQTI"/>
<proteinExistence type="predicted"/>
<keyword evidence="2" id="KW-1185">Reference proteome</keyword>
<dbReference type="HOGENOM" id="CLU_1328600_0_0_1"/>
<accession>A0DUL9</accession>
<name>A0DUL9_PARTE</name>
<reference evidence="1 2" key="1">
    <citation type="journal article" date="2006" name="Nature">
        <title>Global trends of whole-genome duplications revealed by the ciliate Paramecium tetraurelia.</title>
        <authorList>
            <consortium name="Genoscope"/>
            <person name="Aury J.-M."/>
            <person name="Jaillon O."/>
            <person name="Duret L."/>
            <person name="Noel B."/>
            <person name="Jubin C."/>
            <person name="Porcel B.M."/>
            <person name="Segurens B."/>
            <person name="Daubin V."/>
            <person name="Anthouard V."/>
            <person name="Aiach N."/>
            <person name="Arnaiz O."/>
            <person name="Billaut A."/>
            <person name="Beisson J."/>
            <person name="Blanc I."/>
            <person name="Bouhouche K."/>
            <person name="Camara F."/>
            <person name="Duharcourt S."/>
            <person name="Guigo R."/>
            <person name="Gogendeau D."/>
            <person name="Katinka M."/>
            <person name="Keller A.-M."/>
            <person name="Kissmehl R."/>
            <person name="Klotz C."/>
            <person name="Koll F."/>
            <person name="Le Moue A."/>
            <person name="Lepere C."/>
            <person name="Malinsky S."/>
            <person name="Nowacki M."/>
            <person name="Nowak J.K."/>
            <person name="Plattner H."/>
            <person name="Poulain J."/>
            <person name="Ruiz F."/>
            <person name="Serrano V."/>
            <person name="Zagulski M."/>
            <person name="Dessen P."/>
            <person name="Betermier M."/>
            <person name="Weissenbach J."/>
            <person name="Scarpelli C."/>
            <person name="Schachter V."/>
            <person name="Sperling L."/>
            <person name="Meyer E."/>
            <person name="Cohen J."/>
            <person name="Wincker P."/>
        </authorList>
    </citation>
    <scope>NUCLEOTIDE SEQUENCE [LARGE SCALE GENOMIC DNA]</scope>
    <source>
        <strain evidence="1 2">Stock d4-2</strain>
    </source>
</reference>
<dbReference type="RefSeq" id="XP_001454133.1">
    <property type="nucleotide sequence ID" value="XM_001454096.2"/>
</dbReference>